<dbReference type="HOGENOM" id="CLU_005688_1_0_1"/>
<comment type="similarity">
    <text evidence="1">Belongs to the peptidase M28 family. M28B subfamily.</text>
</comment>
<keyword evidence="3" id="KW-0812">Transmembrane</keyword>
<sequence length="898" mass="99983">MAGNERYRFGRYSNIPIPSYEEATSSHSVVRDEEGDHGYTERQGLLGQAHDRYQPPTVESARTSLGSEEDDNEELRLPEIHGEDERRQVEELDYLDPTAPDTSRRSPRLYHRTRLRRAKWSQQLSSIGATLSSFRLPSWRLYSSRIRIPERYRMSGPNFARLCGLLTLIGVIYVLFAFNVFPNNMRHGLGAHFDPESVRAFVQENISPDKIRSMLSHITGFDHVAGTEGDLYLARWMQDQWTEQGGFDEVNMRQYQVYLNYPSERSLSIVAPDNKRWTAALEEDAVYTNRQQSEAFHGYSRNDDVEGHLIYANMGKREDFAYLHDHAIVTNGSIALVRHGATETDFSVKVRAAEEAGCVGVLIYSDMRSGEDAKTWQPTDDMIQRGSVSMTSLVLGDPLTPGWASERNAGREPKDGNPGLPSIPSLPLAWRDAKILVKALQGHGESVPASWTLASGEGFASDWYTGAAPSETDGDVPIVHLQNLNDGNSLQPIWNVHGLIEGLETQQKKIVVGNHRDAWCFGAAEPGSGSAVMMEVVRIFGELRTLGWRPLRSVEFVSWDAGEYNLVGSTEYVEDSLDDVRKDVMAYINIDVGVSGGLFRASGSPLWQRALLHVLDRINDPDSNNTRSLKQAWDSKASQLEGLAATGDYVAFQDIAGTSSVDVGFRDGSASGEEHFPIGSCYDTLEWMETYGDPVTFSRHGALAQVLALLILEIADRPIVPFDLRVYANALQQWAETLEQDVVELYAAQTGLQSSGADGVKAETGFTLQPLKDALSDMSQKASIFHQFEDVWTGQIMGTGGLESTQLGFQRLEYNDRVAHFDTMLLDLEPSETCPHGGVPGRCQYKHIVFGPRRWARHSFGSFPFIRDAVEDGRWTDAQSAVERAATVLNEAGKKLLV</sequence>
<protein>
    <submittedName>
        <fullName evidence="7">Uncharacterized protein</fullName>
    </submittedName>
</protein>
<dbReference type="EMBL" id="KB445561">
    <property type="protein sequence ID" value="EMC92784.1"/>
    <property type="molecule type" value="Genomic_DNA"/>
</dbReference>
<dbReference type="InterPro" id="IPR003137">
    <property type="entry name" value="PA_domain"/>
</dbReference>
<dbReference type="RefSeq" id="XP_007680113.1">
    <property type="nucleotide sequence ID" value="XM_007681923.1"/>
</dbReference>
<dbReference type="Pfam" id="PF04389">
    <property type="entry name" value="Peptidase_M28"/>
    <property type="match status" value="1"/>
</dbReference>
<evidence type="ECO:0000256" key="2">
    <source>
        <dbReference type="SAM" id="MobiDB-lite"/>
    </source>
</evidence>
<evidence type="ECO:0000259" key="4">
    <source>
        <dbReference type="Pfam" id="PF02225"/>
    </source>
</evidence>
<feature type="region of interest" description="Disordered" evidence="2">
    <location>
        <begin position="18"/>
        <end position="74"/>
    </location>
</feature>
<dbReference type="InterPro" id="IPR039373">
    <property type="entry name" value="Peptidase_M28B"/>
</dbReference>
<dbReference type="Gene3D" id="3.40.630.10">
    <property type="entry name" value="Zn peptidases"/>
    <property type="match status" value="1"/>
</dbReference>
<feature type="domain" description="Peptidase M28" evidence="6">
    <location>
        <begin position="495"/>
        <end position="613"/>
    </location>
</feature>
<dbReference type="STRING" id="717646.M2N1G4"/>
<proteinExistence type="inferred from homology"/>
<feature type="transmembrane region" description="Helical" evidence="3">
    <location>
        <begin position="159"/>
        <end position="181"/>
    </location>
</feature>
<evidence type="ECO:0000313" key="8">
    <source>
        <dbReference type="Proteomes" id="UP000011761"/>
    </source>
</evidence>
<organism evidence="7 8">
    <name type="scientific">Baudoinia panamericana (strain UAMH 10762)</name>
    <name type="common">Angels' share fungus</name>
    <name type="synonym">Baudoinia compniacensis (strain UAMH 10762)</name>
    <dbReference type="NCBI Taxonomy" id="717646"/>
    <lineage>
        <taxon>Eukaryota</taxon>
        <taxon>Fungi</taxon>
        <taxon>Dikarya</taxon>
        <taxon>Ascomycota</taxon>
        <taxon>Pezizomycotina</taxon>
        <taxon>Dothideomycetes</taxon>
        <taxon>Dothideomycetidae</taxon>
        <taxon>Mycosphaerellales</taxon>
        <taxon>Teratosphaeriaceae</taxon>
        <taxon>Baudoinia</taxon>
    </lineage>
</organism>
<dbReference type="PANTHER" id="PTHR10404:SF71">
    <property type="entry name" value="CARBOXYPEPTIDASE TRE2, PUTATIVE (AFU_ORTHOLOGUE AFUA_3G10650)-RELATED"/>
    <property type="match status" value="1"/>
</dbReference>
<keyword evidence="8" id="KW-1185">Reference proteome</keyword>
<dbReference type="eggNOG" id="KOG2195">
    <property type="taxonomic scope" value="Eukaryota"/>
</dbReference>
<name>M2N1G4_BAUPA</name>
<gene>
    <name evidence="7" type="ORF">BAUCODRAFT_114700</name>
</gene>
<keyword evidence="3" id="KW-1133">Transmembrane helix</keyword>
<dbReference type="SUPFAM" id="SSF52025">
    <property type="entry name" value="PA domain"/>
    <property type="match status" value="1"/>
</dbReference>
<dbReference type="InterPro" id="IPR007484">
    <property type="entry name" value="Peptidase_M28"/>
</dbReference>
<evidence type="ECO:0000256" key="3">
    <source>
        <dbReference type="SAM" id="Phobius"/>
    </source>
</evidence>
<dbReference type="GeneID" id="19107242"/>
<feature type="compositionally biased region" description="Basic and acidic residues" evidence="2">
    <location>
        <begin position="29"/>
        <end position="40"/>
    </location>
</feature>
<dbReference type="Gene3D" id="3.50.30.30">
    <property type="match status" value="1"/>
</dbReference>
<dbReference type="Pfam" id="PF02225">
    <property type="entry name" value="PA"/>
    <property type="match status" value="1"/>
</dbReference>
<dbReference type="OMA" id="YPRKDGR"/>
<reference evidence="7 8" key="1">
    <citation type="journal article" date="2012" name="PLoS Pathog.">
        <title>Diverse lifestyles and strategies of plant pathogenesis encoded in the genomes of eighteen Dothideomycetes fungi.</title>
        <authorList>
            <person name="Ohm R.A."/>
            <person name="Feau N."/>
            <person name="Henrissat B."/>
            <person name="Schoch C.L."/>
            <person name="Horwitz B.A."/>
            <person name="Barry K.W."/>
            <person name="Condon B.J."/>
            <person name="Copeland A.C."/>
            <person name="Dhillon B."/>
            <person name="Glaser F."/>
            <person name="Hesse C.N."/>
            <person name="Kosti I."/>
            <person name="LaButti K."/>
            <person name="Lindquist E.A."/>
            <person name="Lucas S."/>
            <person name="Salamov A.A."/>
            <person name="Bradshaw R.E."/>
            <person name="Ciuffetti L."/>
            <person name="Hamelin R.C."/>
            <person name="Kema G.H.J."/>
            <person name="Lawrence C."/>
            <person name="Scott J.A."/>
            <person name="Spatafora J.W."/>
            <person name="Turgeon B.G."/>
            <person name="de Wit P.J.G.M."/>
            <person name="Zhong S."/>
            <person name="Goodwin S.B."/>
            <person name="Grigoriev I.V."/>
        </authorList>
    </citation>
    <scope>NUCLEOTIDE SEQUENCE [LARGE SCALE GENOMIC DNA]</scope>
    <source>
        <strain evidence="7 8">UAMH 10762</strain>
    </source>
</reference>
<dbReference type="InterPro" id="IPR007365">
    <property type="entry name" value="TFR-like_dimer_dom"/>
</dbReference>
<dbReference type="KEGG" id="bcom:BAUCODRAFT_114700"/>
<dbReference type="PANTHER" id="PTHR10404">
    <property type="entry name" value="N-ACETYLATED-ALPHA-LINKED ACIDIC DIPEPTIDASE"/>
    <property type="match status" value="1"/>
</dbReference>
<dbReference type="SUPFAM" id="SSF53187">
    <property type="entry name" value="Zn-dependent exopeptidases"/>
    <property type="match status" value="1"/>
</dbReference>
<evidence type="ECO:0000256" key="1">
    <source>
        <dbReference type="ARBA" id="ARBA00005634"/>
    </source>
</evidence>
<dbReference type="AlphaFoldDB" id="M2N1G4"/>
<evidence type="ECO:0000259" key="6">
    <source>
        <dbReference type="Pfam" id="PF04389"/>
    </source>
</evidence>
<keyword evidence="3" id="KW-0472">Membrane</keyword>
<dbReference type="Proteomes" id="UP000011761">
    <property type="component" value="Unassembled WGS sequence"/>
</dbReference>
<dbReference type="Pfam" id="PF04253">
    <property type="entry name" value="TFR_dimer"/>
    <property type="match status" value="1"/>
</dbReference>
<dbReference type="InterPro" id="IPR036757">
    <property type="entry name" value="TFR-like_dimer_dom_sf"/>
</dbReference>
<evidence type="ECO:0000259" key="5">
    <source>
        <dbReference type="Pfam" id="PF04253"/>
    </source>
</evidence>
<dbReference type="InterPro" id="IPR046450">
    <property type="entry name" value="PA_dom_sf"/>
</dbReference>
<dbReference type="OrthoDB" id="5841748at2759"/>
<accession>M2N1G4</accession>
<feature type="domain" description="PA" evidence="4">
    <location>
        <begin position="306"/>
        <end position="373"/>
    </location>
</feature>
<evidence type="ECO:0000313" key="7">
    <source>
        <dbReference type="EMBL" id="EMC92784.1"/>
    </source>
</evidence>
<dbReference type="FunFam" id="3.40.630.10:FF:000101">
    <property type="entry name" value="N-acetylated alpha-linked acidic dipeptidase like 1"/>
    <property type="match status" value="1"/>
</dbReference>
<dbReference type="GO" id="GO:0004180">
    <property type="term" value="F:carboxypeptidase activity"/>
    <property type="evidence" value="ECO:0007669"/>
    <property type="project" value="TreeGrafter"/>
</dbReference>
<dbReference type="Gene3D" id="1.20.930.40">
    <property type="entry name" value="Transferrin receptor-like, dimerisation domain"/>
    <property type="match status" value="1"/>
</dbReference>
<feature type="domain" description="Transferrin receptor-like dimerisation" evidence="5">
    <location>
        <begin position="767"/>
        <end position="896"/>
    </location>
</feature>
<feature type="region of interest" description="Disordered" evidence="2">
    <location>
        <begin position="401"/>
        <end position="423"/>
    </location>
</feature>
<dbReference type="CDD" id="cd08022">
    <property type="entry name" value="M28_PSMA_like"/>
    <property type="match status" value="1"/>
</dbReference>
<dbReference type="SUPFAM" id="SSF47672">
    <property type="entry name" value="Transferrin receptor-like dimerisation domain"/>
    <property type="match status" value="1"/>
</dbReference>